<dbReference type="InterPro" id="IPR053230">
    <property type="entry name" value="Trans_reg_galc"/>
</dbReference>
<evidence type="ECO:0000313" key="4">
    <source>
        <dbReference type="EMBL" id="KAJ5299849.1"/>
    </source>
</evidence>
<dbReference type="PANTHER" id="PTHR47654:SF3">
    <property type="entry name" value="ZN(II)2CYS6 TRANSCRIPTION FACTOR (EUROFUNG)"/>
    <property type="match status" value="1"/>
</dbReference>
<accession>A0A9W9PMJ0</accession>
<keyword evidence="1" id="KW-0539">Nucleus</keyword>
<dbReference type="PANTHER" id="PTHR47654">
    <property type="entry name" value="ZN(II)2CYS6 TRANSCRIPTION FACTOR (EUROFUNG)-RELATED"/>
    <property type="match status" value="1"/>
</dbReference>
<protein>
    <recommendedName>
        <fullName evidence="3">Xylanolytic transcriptional activator regulatory domain-containing protein</fullName>
    </recommendedName>
</protein>
<dbReference type="GO" id="GO:0006351">
    <property type="term" value="P:DNA-templated transcription"/>
    <property type="evidence" value="ECO:0007669"/>
    <property type="project" value="InterPro"/>
</dbReference>
<dbReference type="CDD" id="cd12148">
    <property type="entry name" value="fungal_TF_MHR"/>
    <property type="match status" value="1"/>
</dbReference>
<feature type="domain" description="Xylanolytic transcriptional activator regulatory" evidence="3">
    <location>
        <begin position="308"/>
        <end position="381"/>
    </location>
</feature>
<dbReference type="Proteomes" id="UP001147746">
    <property type="component" value="Unassembled WGS sequence"/>
</dbReference>
<evidence type="ECO:0000256" key="2">
    <source>
        <dbReference type="SAM" id="MobiDB-lite"/>
    </source>
</evidence>
<comment type="caution">
    <text evidence="4">The sequence shown here is derived from an EMBL/GenBank/DDBJ whole genome shotgun (WGS) entry which is preliminary data.</text>
</comment>
<feature type="region of interest" description="Disordered" evidence="2">
    <location>
        <begin position="653"/>
        <end position="672"/>
    </location>
</feature>
<reference evidence="4" key="1">
    <citation type="submission" date="2022-12" db="EMBL/GenBank/DDBJ databases">
        <authorList>
            <person name="Petersen C."/>
        </authorList>
    </citation>
    <scope>NUCLEOTIDE SEQUENCE</scope>
    <source>
        <strain evidence="4">IBT 21472</strain>
    </source>
</reference>
<dbReference type="InterPro" id="IPR007219">
    <property type="entry name" value="XnlR_reg_dom"/>
</dbReference>
<dbReference type="AlphaFoldDB" id="A0A9W9PMJ0"/>
<sequence length="756" mass="86598">MSRIESHLSLSCRVEGENEKPNREVDRLSAEVQDYENFLDDLRNSAESRTADWIKTLLEKHELKGEGAFDHARSYLSTPQNDADPDETSPLSSIGSLDAIDRVDEDHNRSEHTRATGYMGKSSEITWMQRLQREAEQRARGKCGALESEGDEDDETKDRFSLSALNYHLDDLSISVPEPIQKYFMPPRHLADRLFDDYLNTVHPFFPIISKSLFCAQYQTFFDNSARSNSVRPGDKWLAILNVIFAIAAKHAHLMNSPWRGPANDHLMYLARARLLSMNAEVLFAHPDLQQVQVEGLIAFYLLASDQINRISALAVRSAITLGINLKNNSLKTPNISKEARYKVWWCIYSFEHMLGIMTGRAISTLDGGYATPLPLPYEEDQLQDDPAAIEILNDPTLRDEQINNVMASSLIRQTIHRDRSQPRDQSWIKSLPVNFGLCYLYNCDLTIIAQEVINKIYSTNCVMLPWSEIESRIDEARSRIDFWLSSLPTGLDFTLKKTDDSHDQLRCKLALGFHYYSVRITLGRPCLCRRDARQNGTQPTFSHTMAVVTLESACGMIDLIPDEPNVLQLYDICPWWCILRQLMQAAIVLLLELSFGSVHMPEEEDKFVRLAKKCIRWFYAIPEHSSRRAWQFCDSSFRKLASGMKYAVDDIPSHPYQPEPDSSETPSHLPFHPPLAPTSRDYFTLPQEELSIFGSRPVPEADLWTSYFNLPTPDLMSSFQRPVEMADSYFPYEPLSEDFIRSLFPSTEENHREPN</sequence>
<keyword evidence="5" id="KW-1185">Reference proteome</keyword>
<dbReference type="GO" id="GO:0008270">
    <property type="term" value="F:zinc ion binding"/>
    <property type="evidence" value="ECO:0007669"/>
    <property type="project" value="InterPro"/>
</dbReference>
<dbReference type="SMART" id="SM00906">
    <property type="entry name" value="Fungal_trans"/>
    <property type="match status" value="1"/>
</dbReference>
<evidence type="ECO:0000256" key="1">
    <source>
        <dbReference type="ARBA" id="ARBA00023242"/>
    </source>
</evidence>
<evidence type="ECO:0000259" key="3">
    <source>
        <dbReference type="SMART" id="SM00906"/>
    </source>
</evidence>
<organism evidence="4 5">
    <name type="scientific">Penicillium atrosanguineum</name>
    <dbReference type="NCBI Taxonomy" id="1132637"/>
    <lineage>
        <taxon>Eukaryota</taxon>
        <taxon>Fungi</taxon>
        <taxon>Dikarya</taxon>
        <taxon>Ascomycota</taxon>
        <taxon>Pezizomycotina</taxon>
        <taxon>Eurotiomycetes</taxon>
        <taxon>Eurotiomycetidae</taxon>
        <taxon>Eurotiales</taxon>
        <taxon>Aspergillaceae</taxon>
        <taxon>Penicillium</taxon>
    </lineage>
</organism>
<feature type="region of interest" description="Disordered" evidence="2">
    <location>
        <begin position="75"/>
        <end position="94"/>
    </location>
</feature>
<dbReference type="GO" id="GO:0003677">
    <property type="term" value="F:DNA binding"/>
    <property type="evidence" value="ECO:0007669"/>
    <property type="project" value="InterPro"/>
</dbReference>
<evidence type="ECO:0000313" key="5">
    <source>
        <dbReference type="Proteomes" id="UP001147746"/>
    </source>
</evidence>
<proteinExistence type="predicted"/>
<dbReference type="EMBL" id="JAPZBO010000010">
    <property type="protein sequence ID" value="KAJ5299849.1"/>
    <property type="molecule type" value="Genomic_DNA"/>
</dbReference>
<dbReference type="Pfam" id="PF04082">
    <property type="entry name" value="Fungal_trans"/>
    <property type="match status" value="1"/>
</dbReference>
<gene>
    <name evidence="4" type="ORF">N7476_011406</name>
</gene>
<reference evidence="4" key="2">
    <citation type="journal article" date="2023" name="IMA Fungus">
        <title>Comparative genomic study of the Penicillium genus elucidates a diverse pangenome and 15 lateral gene transfer events.</title>
        <authorList>
            <person name="Petersen C."/>
            <person name="Sorensen T."/>
            <person name="Nielsen M.R."/>
            <person name="Sondergaard T.E."/>
            <person name="Sorensen J.L."/>
            <person name="Fitzpatrick D.A."/>
            <person name="Frisvad J.C."/>
            <person name="Nielsen K.L."/>
        </authorList>
    </citation>
    <scope>NUCLEOTIDE SEQUENCE</scope>
    <source>
        <strain evidence="4">IBT 21472</strain>
    </source>
</reference>
<name>A0A9W9PMJ0_9EURO</name>